<sequence length="258" mass="28469">MLRCTNASALRTGVKSCPLTRLSLGSRWSRGVSGGARAISLSYPAPRGIAPGQISAWRLPVGARRYSTNSEVTHSRGSEPLSGTEGIEDPESVDVSEELDDSEPLVASEGLEDTLLEPEPSLKSRQGITRDDLLLSIAKAGTSPKTREELDGTMPVKVSGKVVEMELKWLKDPRALSDRVGRLLKADDVLLAVALVRTAQREHMECTVAWNHLMEYCMEKNNPKAALKFYNEVRYYYCPCEIRVFAGSRADNEFPICR</sequence>
<proteinExistence type="predicted"/>
<dbReference type="EMBL" id="BSYA01000324">
    <property type="protein sequence ID" value="GMG38613.1"/>
    <property type="molecule type" value="Genomic_DNA"/>
</dbReference>
<feature type="region of interest" description="Disordered" evidence="1">
    <location>
        <begin position="67"/>
        <end position="103"/>
    </location>
</feature>
<reference evidence="2" key="1">
    <citation type="submission" date="2023-04" db="EMBL/GenBank/DDBJ databases">
        <title>Aspergillus oryzae NBRC 4228.</title>
        <authorList>
            <person name="Ichikawa N."/>
            <person name="Sato H."/>
            <person name="Tonouchi N."/>
        </authorList>
    </citation>
    <scope>NUCLEOTIDE SEQUENCE</scope>
    <source>
        <strain evidence="2">NBRC 4228</strain>
    </source>
</reference>
<organism evidence="2 3">
    <name type="scientific">Aspergillus oryzae</name>
    <name type="common">Yellow koji mold</name>
    <dbReference type="NCBI Taxonomy" id="5062"/>
    <lineage>
        <taxon>Eukaryota</taxon>
        <taxon>Fungi</taxon>
        <taxon>Dikarya</taxon>
        <taxon>Ascomycota</taxon>
        <taxon>Pezizomycotina</taxon>
        <taxon>Eurotiomycetes</taxon>
        <taxon>Eurotiomycetidae</taxon>
        <taxon>Eurotiales</taxon>
        <taxon>Aspergillaceae</taxon>
        <taxon>Aspergillus</taxon>
        <taxon>Aspergillus subgen. Circumdati</taxon>
    </lineage>
</organism>
<dbReference type="Proteomes" id="UP001165205">
    <property type="component" value="Unassembled WGS sequence"/>
</dbReference>
<comment type="caution">
    <text evidence="2">The sequence shown here is derived from an EMBL/GenBank/DDBJ whole genome shotgun (WGS) entry which is preliminary data.</text>
</comment>
<dbReference type="AlphaFoldDB" id="A0AAN4Z267"/>
<evidence type="ECO:0000313" key="2">
    <source>
        <dbReference type="EMBL" id="GMG38613.1"/>
    </source>
</evidence>
<evidence type="ECO:0000313" key="3">
    <source>
        <dbReference type="Proteomes" id="UP001165205"/>
    </source>
</evidence>
<name>A0AAN4Z267_ASPOZ</name>
<accession>A0AAN4Z267</accession>
<protein>
    <submittedName>
        <fullName evidence="2">Unnamed protein product</fullName>
    </submittedName>
</protein>
<evidence type="ECO:0000256" key="1">
    <source>
        <dbReference type="SAM" id="MobiDB-lite"/>
    </source>
</evidence>
<gene>
    <name evidence="2" type="ORF">Aory04_001327500</name>
</gene>
<feature type="compositionally biased region" description="Acidic residues" evidence="1">
    <location>
        <begin position="86"/>
        <end position="103"/>
    </location>
</feature>